<evidence type="ECO:0000313" key="15">
    <source>
        <dbReference type="EMBL" id="RBP98156.1"/>
    </source>
</evidence>
<evidence type="ECO:0000259" key="12">
    <source>
        <dbReference type="Pfam" id="PF08264"/>
    </source>
</evidence>
<dbReference type="Pfam" id="PF08264">
    <property type="entry name" value="Anticodon_1"/>
    <property type="match status" value="1"/>
</dbReference>
<dbReference type="PANTHER" id="PTHR43740">
    <property type="entry name" value="LEUCYL-TRNA SYNTHETASE"/>
    <property type="match status" value="1"/>
</dbReference>
<keyword evidence="6 9" id="KW-0648">Protein biosynthesis</keyword>
<comment type="caution">
    <text evidence="15">The sequence shown here is derived from an EMBL/GenBank/DDBJ whole genome shotgun (WGS) entry which is preliminary data.</text>
</comment>
<dbReference type="Gene3D" id="3.40.50.620">
    <property type="entry name" value="HUPs"/>
    <property type="match status" value="3"/>
</dbReference>
<evidence type="ECO:0000256" key="1">
    <source>
        <dbReference type="ARBA" id="ARBA00005594"/>
    </source>
</evidence>
<evidence type="ECO:0000259" key="14">
    <source>
        <dbReference type="Pfam" id="PF13603"/>
    </source>
</evidence>
<feature type="domain" description="Methionyl/Valyl/Leucyl/Isoleucyl-tRNA synthetase anticodon-binding" evidence="12">
    <location>
        <begin position="840"/>
        <end position="954"/>
    </location>
</feature>
<proteinExistence type="inferred from homology"/>
<dbReference type="GO" id="GO:0005829">
    <property type="term" value="C:cytosol"/>
    <property type="evidence" value="ECO:0007669"/>
    <property type="project" value="TreeGrafter"/>
</dbReference>
<comment type="caution">
    <text evidence="9">Lacks conserved residue(s) required for the propagation of feature annotation.</text>
</comment>
<dbReference type="HAMAP" id="MF_00049_B">
    <property type="entry name" value="Leu_tRNA_synth_B"/>
    <property type="match status" value="1"/>
</dbReference>
<evidence type="ECO:0000256" key="9">
    <source>
        <dbReference type="HAMAP-Rule" id="MF_00049"/>
    </source>
</evidence>
<dbReference type="FunFam" id="3.40.50.620:FF:000087">
    <property type="entry name" value="Leucine--tRNA ligase"/>
    <property type="match status" value="1"/>
</dbReference>
<evidence type="ECO:0000256" key="11">
    <source>
        <dbReference type="SAM" id="MobiDB-lite"/>
    </source>
</evidence>
<dbReference type="OrthoDB" id="9810365at2"/>
<evidence type="ECO:0000256" key="3">
    <source>
        <dbReference type="ARBA" id="ARBA00022598"/>
    </source>
</evidence>
<dbReference type="InterPro" id="IPR002302">
    <property type="entry name" value="Leu-tRNA-ligase"/>
</dbReference>
<dbReference type="AlphaFoldDB" id="A0A366K8W4"/>
<dbReference type="FunFam" id="1.10.730.10:FF:000011">
    <property type="entry name" value="Leucine--tRNA ligase chloroplastic/mitochondrial"/>
    <property type="match status" value="1"/>
</dbReference>
<evidence type="ECO:0000256" key="4">
    <source>
        <dbReference type="ARBA" id="ARBA00022741"/>
    </source>
</evidence>
<dbReference type="SUPFAM" id="SSF52374">
    <property type="entry name" value="Nucleotidylyl transferase"/>
    <property type="match status" value="1"/>
</dbReference>
<keyword evidence="5 9" id="KW-0067">ATP-binding</keyword>
<dbReference type="FunFam" id="3.40.50.620:FF:000056">
    <property type="entry name" value="Leucine--tRNA ligase"/>
    <property type="match status" value="1"/>
</dbReference>
<evidence type="ECO:0000256" key="8">
    <source>
        <dbReference type="ARBA" id="ARBA00047469"/>
    </source>
</evidence>
<dbReference type="Pfam" id="PF09334">
    <property type="entry name" value="tRNA-synt_1g"/>
    <property type="match status" value="1"/>
</dbReference>
<feature type="region of interest" description="Disordered" evidence="11">
    <location>
        <begin position="578"/>
        <end position="602"/>
    </location>
</feature>
<comment type="catalytic activity">
    <reaction evidence="8 9">
        <text>tRNA(Leu) + L-leucine + ATP = L-leucyl-tRNA(Leu) + AMP + diphosphate</text>
        <dbReference type="Rhea" id="RHEA:11688"/>
        <dbReference type="Rhea" id="RHEA-COMP:9613"/>
        <dbReference type="Rhea" id="RHEA-COMP:9622"/>
        <dbReference type="ChEBI" id="CHEBI:30616"/>
        <dbReference type="ChEBI" id="CHEBI:33019"/>
        <dbReference type="ChEBI" id="CHEBI:57427"/>
        <dbReference type="ChEBI" id="CHEBI:78442"/>
        <dbReference type="ChEBI" id="CHEBI:78494"/>
        <dbReference type="ChEBI" id="CHEBI:456215"/>
        <dbReference type="EC" id="6.1.1.4"/>
    </reaction>
</comment>
<dbReference type="GO" id="GO:0002161">
    <property type="term" value="F:aminoacyl-tRNA deacylase activity"/>
    <property type="evidence" value="ECO:0007669"/>
    <property type="project" value="InterPro"/>
</dbReference>
<dbReference type="NCBIfam" id="TIGR00396">
    <property type="entry name" value="leuS_bact"/>
    <property type="match status" value="1"/>
</dbReference>
<evidence type="ECO:0000259" key="13">
    <source>
        <dbReference type="Pfam" id="PF09334"/>
    </source>
</evidence>
<feature type="binding site" evidence="9">
    <location>
        <position position="766"/>
    </location>
    <ligand>
        <name>ATP</name>
        <dbReference type="ChEBI" id="CHEBI:30616"/>
    </ligand>
</feature>
<dbReference type="GO" id="GO:0004823">
    <property type="term" value="F:leucine-tRNA ligase activity"/>
    <property type="evidence" value="ECO:0007669"/>
    <property type="project" value="UniProtKB-UniRule"/>
</dbReference>
<feature type="short sequence motif" description="'KMSKS' region" evidence="9">
    <location>
        <begin position="763"/>
        <end position="767"/>
    </location>
</feature>
<evidence type="ECO:0000256" key="6">
    <source>
        <dbReference type="ARBA" id="ARBA00022917"/>
    </source>
</evidence>
<dbReference type="InterPro" id="IPR014729">
    <property type="entry name" value="Rossmann-like_a/b/a_fold"/>
</dbReference>
<evidence type="ECO:0000256" key="5">
    <source>
        <dbReference type="ARBA" id="ARBA00022840"/>
    </source>
</evidence>
<dbReference type="InterPro" id="IPR009008">
    <property type="entry name" value="Val/Leu/Ile-tRNA-synth_edit"/>
</dbReference>
<keyword evidence="16" id="KW-1185">Reference proteome</keyword>
<dbReference type="Gene3D" id="1.10.730.10">
    <property type="entry name" value="Isoleucyl-tRNA Synthetase, Domain 1"/>
    <property type="match status" value="2"/>
</dbReference>
<gene>
    <name evidence="9" type="primary">leuS</name>
    <name evidence="15" type="ORF">CRD60_03140</name>
</gene>
<dbReference type="EMBL" id="PDCG01000002">
    <property type="protein sequence ID" value="RBP98156.1"/>
    <property type="molecule type" value="Genomic_DNA"/>
</dbReference>
<dbReference type="Pfam" id="PF13603">
    <property type="entry name" value="tRNA-synt_1_2"/>
    <property type="match status" value="1"/>
</dbReference>
<dbReference type="SUPFAM" id="SSF50677">
    <property type="entry name" value="ValRS/IleRS/LeuRS editing domain"/>
    <property type="match status" value="1"/>
</dbReference>
<organism evidence="15 16">
    <name type="scientific">Bifidobacterium aemilianum</name>
    <dbReference type="NCBI Taxonomy" id="2493120"/>
    <lineage>
        <taxon>Bacteria</taxon>
        <taxon>Bacillati</taxon>
        <taxon>Actinomycetota</taxon>
        <taxon>Actinomycetes</taxon>
        <taxon>Bifidobacteriales</taxon>
        <taxon>Bifidobacteriaceae</taxon>
        <taxon>Bifidobacterium</taxon>
    </lineage>
</organism>
<evidence type="ECO:0000256" key="2">
    <source>
        <dbReference type="ARBA" id="ARBA00022490"/>
    </source>
</evidence>
<sequence length="992" mass="111215">MSENQQSTAAEGQNPEEPAFRYNAQMAQGIEEKWQKTWDEQGTFWAANVSGDLTDGKGRNAEGRKPFFAMDMFPYPSGKGLHVGHPLGYLATDVVSRYHRMKGENVLHAMGYDAFGLPAEQYAVQTGQHPRVTTEANIANMRHQLHRMGLSFDDRRSFATIDPGYVRWTQWIFSRIYNAWYDPDYQRADGGVGSARPIAELVELFRSGRKAMPGHEGRSWDDLSAAEQADLLNDYRLAYISKSPVNWCPGLGTVLANEEVTAEGRSERGNFPVFQRELRQWSMRITAYGHRLIEDLDTIDWPEKVKLMQRNWIGESHGASVHFAVPTAEGERDMEIYTTRPDTLFGSTFAVVSPEHDLLRELPESWPQGTPESWTGGYRSPREAVRQYRLAAEAKTAKDRVDEAGEKSGLFTGLYAINPVTGAKLPLFTADYVLMGYGTGAIMAVPGGDQRDYDFAQRFGLPVIYTVKPLPESGQTLDDYQGKAPYVSHEGIVVNSSIDATKVKGDALSLDGLTVDEAIGKMNAWLESAGVGKGTVSYRLRDWLFSRQRYWGEPFPIVYDDEGVAHLVPDDQLPINLPEVPDYSPKTYDPDDAESNPEAPLSRNQDWVNVTLDLGDGPKTYHRDTNTMPNWAGSCWYYMRYLDPADSRQMVDRDEYDYWMGPNHNETAGASGGVDLYVGGVEHAVLHLLYSRFWHKVLYDLGFVDSAEPFHKLFNQGMIQAYAYTDDRGQYLPAAEVEEGEPDASGEPTFTWHGQPAHREFGKMGKSLKNIVTPDDMYRDYGADTFRLYEMNMGPLDESRPWNDRNVIGGMRFLQRLWRNVVDENSGQVHICEGEPDLKTLKLLNNTISQVTEEMEAMRPNTAIAKLIVLNNHLTSLGAGKVPRAAVEPLILMLSPIAPHISEELWNRLGHQESLAQQAWPKADERYTGQDAVTAVVQIKGKVRAKLEVSPDIAADELESMALEAVAERLGGKKPHKVIVKAPKIVSIVPAQ</sequence>
<evidence type="ECO:0000256" key="7">
    <source>
        <dbReference type="ARBA" id="ARBA00023146"/>
    </source>
</evidence>
<name>A0A366K8W4_9BIFI</name>
<dbReference type="InterPro" id="IPR009080">
    <property type="entry name" value="tRNAsynth_Ia_anticodon-bd"/>
</dbReference>
<dbReference type="FunFam" id="3.40.50.620:FF:000060">
    <property type="entry name" value="Leucine--tRNA ligase"/>
    <property type="match status" value="1"/>
</dbReference>
<dbReference type="SUPFAM" id="SSF47323">
    <property type="entry name" value="Anticodon-binding domain of a subclass of class I aminoacyl-tRNA synthetases"/>
    <property type="match status" value="1"/>
</dbReference>
<dbReference type="Gene3D" id="3.90.740.10">
    <property type="entry name" value="Valyl/Leucyl/Isoleucyl-tRNA synthetase, editing domain"/>
    <property type="match status" value="1"/>
</dbReference>
<keyword evidence="3 9" id="KW-0436">Ligase</keyword>
<dbReference type="InterPro" id="IPR025709">
    <property type="entry name" value="Leu_tRNA-synth_edit"/>
</dbReference>
<evidence type="ECO:0000256" key="10">
    <source>
        <dbReference type="RuleBase" id="RU363039"/>
    </source>
</evidence>
<dbReference type="RefSeq" id="WP_113859840.1">
    <property type="nucleotide sequence ID" value="NZ_PDCG01000002.1"/>
</dbReference>
<dbReference type="GO" id="GO:0006429">
    <property type="term" value="P:leucyl-tRNA aminoacylation"/>
    <property type="evidence" value="ECO:0007669"/>
    <property type="project" value="UniProtKB-UniRule"/>
</dbReference>
<accession>A0A366K8W4</accession>
<protein>
    <recommendedName>
        <fullName evidence="9">Leucine--tRNA ligase</fullName>
        <ecNumber evidence="9">6.1.1.4</ecNumber>
    </recommendedName>
    <alternativeName>
        <fullName evidence="9">Leucyl-tRNA synthetase</fullName>
        <shortName evidence="9">LeuRS</shortName>
    </alternativeName>
</protein>
<dbReference type="PROSITE" id="PS00178">
    <property type="entry name" value="AA_TRNA_LIGASE_I"/>
    <property type="match status" value="1"/>
</dbReference>
<feature type="domain" description="Methionyl/Leucyl tRNA synthetase" evidence="13">
    <location>
        <begin position="73"/>
        <end position="155"/>
    </location>
</feature>
<dbReference type="CDD" id="cd07958">
    <property type="entry name" value="Anticodon_Ia_Leu_BEm"/>
    <property type="match status" value="1"/>
</dbReference>
<keyword evidence="7 9" id="KW-0030">Aminoacyl-tRNA synthetase</keyword>
<dbReference type="Proteomes" id="UP000252530">
    <property type="component" value="Unassembled WGS sequence"/>
</dbReference>
<evidence type="ECO:0000313" key="16">
    <source>
        <dbReference type="Proteomes" id="UP000252530"/>
    </source>
</evidence>
<keyword evidence="2 9" id="KW-0963">Cytoplasm</keyword>
<dbReference type="PRINTS" id="PR00985">
    <property type="entry name" value="TRNASYNTHLEU"/>
</dbReference>
<dbReference type="InterPro" id="IPR013155">
    <property type="entry name" value="M/V/L/I-tRNA-synth_anticd-bd"/>
</dbReference>
<dbReference type="PANTHER" id="PTHR43740:SF2">
    <property type="entry name" value="LEUCINE--TRNA LIGASE, MITOCHONDRIAL"/>
    <property type="match status" value="1"/>
</dbReference>
<dbReference type="EC" id="6.1.1.4" evidence="9"/>
<reference evidence="15 16" key="1">
    <citation type="submission" date="2017-10" db="EMBL/GenBank/DDBJ databases">
        <title>Bifidobacterium xylocopum sp. nov. and Bifidobacterium aemilianum sp. nov., from the carpenter bee (Xylocopa violacea) digestive tract.</title>
        <authorList>
            <person name="Alberoni D."/>
            <person name="Baffoni L."/>
            <person name="Di Gioia D."/>
            <person name="Gaggia F."/>
            <person name="Biavati B."/>
        </authorList>
    </citation>
    <scope>NUCLEOTIDE SEQUENCE [LARGE SCALE GENOMIC DNA]</scope>
    <source>
        <strain evidence="15 16">XV10</strain>
    </source>
</reference>
<dbReference type="InterPro" id="IPR015413">
    <property type="entry name" value="Methionyl/Leucyl_tRNA_Synth"/>
</dbReference>
<keyword evidence="4 9" id="KW-0547">Nucleotide-binding</keyword>
<comment type="subcellular location">
    <subcellularLocation>
        <location evidence="9">Cytoplasm</location>
    </subcellularLocation>
</comment>
<dbReference type="GO" id="GO:0005524">
    <property type="term" value="F:ATP binding"/>
    <property type="evidence" value="ECO:0007669"/>
    <property type="project" value="UniProtKB-UniRule"/>
</dbReference>
<comment type="similarity">
    <text evidence="1 9 10">Belongs to the class-I aminoacyl-tRNA synthetase family.</text>
</comment>
<dbReference type="InterPro" id="IPR001412">
    <property type="entry name" value="aa-tRNA-synth_I_CS"/>
</dbReference>
<feature type="domain" description="Leucyl-tRNA synthetase editing" evidence="14">
    <location>
        <begin position="310"/>
        <end position="497"/>
    </location>
</feature>